<dbReference type="GO" id="GO:0004672">
    <property type="term" value="F:protein kinase activity"/>
    <property type="evidence" value="ECO:0007669"/>
    <property type="project" value="InterPro"/>
</dbReference>
<evidence type="ECO:0000313" key="4">
    <source>
        <dbReference type="Proteomes" id="UP000822688"/>
    </source>
</evidence>
<feature type="domain" description="Protein kinase" evidence="1">
    <location>
        <begin position="1"/>
        <end position="107"/>
    </location>
</feature>
<keyword evidence="4" id="KW-1185">Reference proteome</keyword>
<dbReference type="EMBL" id="CM026432">
    <property type="protein sequence ID" value="KAG0557741.1"/>
    <property type="molecule type" value="Genomic_DNA"/>
</dbReference>
<comment type="caution">
    <text evidence="3">The sequence shown here is derived from an EMBL/GenBank/DDBJ whole genome shotgun (WGS) entry which is preliminary data.</text>
</comment>
<dbReference type="Proteomes" id="UP000822688">
    <property type="component" value="Chromosome 11"/>
</dbReference>
<dbReference type="PROSITE" id="PS50011">
    <property type="entry name" value="PROTEIN_KINASE_DOM"/>
    <property type="match status" value="1"/>
</dbReference>
<dbReference type="SUPFAM" id="SSF56112">
    <property type="entry name" value="Protein kinase-like (PK-like)"/>
    <property type="match status" value="1"/>
</dbReference>
<sequence length="107" mass="11884">MFHSDFASELVCSIAGARFLDGRLAFVMSKCSCDLRSGIDLRMRIHAPPFEFQEAWKIMSNIVHGMQTLHAHGILHRDLKAFCSSVQGGRIRQLILTSVVLIALISG</sequence>
<dbReference type="GO" id="GO:0005524">
    <property type="term" value="F:ATP binding"/>
    <property type="evidence" value="ECO:0007669"/>
    <property type="project" value="InterPro"/>
</dbReference>
<evidence type="ECO:0000313" key="2">
    <source>
        <dbReference type="EMBL" id="KAG0557741.1"/>
    </source>
</evidence>
<accession>A0A8T0GLW1</accession>
<protein>
    <recommendedName>
        <fullName evidence="1">Protein kinase domain-containing protein</fullName>
    </recommendedName>
</protein>
<dbReference type="Gene3D" id="1.10.510.10">
    <property type="entry name" value="Transferase(Phosphotransferase) domain 1"/>
    <property type="match status" value="1"/>
</dbReference>
<dbReference type="EMBL" id="CM026432">
    <property type="protein sequence ID" value="KAG0558022.1"/>
    <property type="molecule type" value="Genomic_DNA"/>
</dbReference>
<gene>
    <name evidence="2" type="ORF">KC19_11G153700</name>
    <name evidence="3" type="ORF">KC19_11G173400</name>
</gene>
<dbReference type="InterPro" id="IPR011009">
    <property type="entry name" value="Kinase-like_dom_sf"/>
</dbReference>
<proteinExistence type="predicted"/>
<dbReference type="AlphaFoldDB" id="A0A8T0GLW1"/>
<organism evidence="3 4">
    <name type="scientific">Ceratodon purpureus</name>
    <name type="common">Fire moss</name>
    <name type="synonym">Dicranum purpureum</name>
    <dbReference type="NCBI Taxonomy" id="3225"/>
    <lineage>
        <taxon>Eukaryota</taxon>
        <taxon>Viridiplantae</taxon>
        <taxon>Streptophyta</taxon>
        <taxon>Embryophyta</taxon>
        <taxon>Bryophyta</taxon>
        <taxon>Bryophytina</taxon>
        <taxon>Bryopsida</taxon>
        <taxon>Dicranidae</taxon>
        <taxon>Pseudoditrichales</taxon>
        <taxon>Ditrichaceae</taxon>
        <taxon>Ceratodon</taxon>
    </lineage>
</organism>
<name>A0A8T0GLW1_CERPU</name>
<reference evidence="3 4" key="1">
    <citation type="submission" date="2020-06" db="EMBL/GenBank/DDBJ databases">
        <title>WGS assembly of Ceratodon purpureus strain R40.</title>
        <authorList>
            <person name="Carey S.B."/>
            <person name="Jenkins J."/>
            <person name="Shu S."/>
            <person name="Lovell J.T."/>
            <person name="Sreedasyam A."/>
            <person name="Maumus F."/>
            <person name="Tiley G.P."/>
            <person name="Fernandez-Pozo N."/>
            <person name="Barry K."/>
            <person name="Chen C."/>
            <person name="Wang M."/>
            <person name="Lipzen A."/>
            <person name="Daum C."/>
            <person name="Saski C.A."/>
            <person name="Payton A.C."/>
            <person name="Mcbreen J.C."/>
            <person name="Conrad R.E."/>
            <person name="Kollar L.M."/>
            <person name="Olsson S."/>
            <person name="Huttunen S."/>
            <person name="Landis J.B."/>
            <person name="Wickett N.J."/>
            <person name="Johnson M.G."/>
            <person name="Rensing S.A."/>
            <person name="Grimwood J."/>
            <person name="Schmutz J."/>
            <person name="Mcdaniel S.F."/>
        </authorList>
    </citation>
    <scope>NUCLEOTIDE SEQUENCE [LARGE SCALE GENOMIC DNA]</scope>
    <source>
        <strain evidence="3 4">R40</strain>
    </source>
</reference>
<evidence type="ECO:0000259" key="1">
    <source>
        <dbReference type="PROSITE" id="PS50011"/>
    </source>
</evidence>
<dbReference type="InterPro" id="IPR000719">
    <property type="entry name" value="Prot_kinase_dom"/>
</dbReference>
<evidence type="ECO:0000313" key="3">
    <source>
        <dbReference type="EMBL" id="KAG0558022.1"/>
    </source>
</evidence>